<dbReference type="EMBL" id="VCPD01000009">
    <property type="protein sequence ID" value="TMV03815.1"/>
    <property type="molecule type" value="Genomic_DNA"/>
</dbReference>
<feature type="modified residue" description="4-aspartylphosphate" evidence="2">
    <location>
        <position position="68"/>
    </location>
</feature>
<sequence length="341" mass="37598">MELLISRSKNGDPYLKILVVDDEPLFCELIKAELATCGYSDVRIVHSGVEALKLVRAEKEPFDCFLLDINMPGMDGIQLCSSLRLEPAATDAPFIMVTVRSELESVDKAFAAGATDYITKPISHRDLLGRMGMAAGMVRERAARKAAMATEDRHERFSFEDAVRLEADHSCLDYLAMQNYVLKLGSMRMFSHVVIGFRVANASELFSMLGDIEFKDVMSDVAEIIVEALRTSDAIVSYAGSGAFVALARRYPGVDTDDLFDQLQARLAALNGWYSNLGQIPVRLDVGSPYYRGLLSFLTPTEVLDEAVEGAWKPIFTAGVENERVAGGPKRIRAQVGGKRR</sequence>
<evidence type="ECO:0000313" key="5">
    <source>
        <dbReference type="Proteomes" id="UP001193035"/>
    </source>
</evidence>
<evidence type="ECO:0000313" key="4">
    <source>
        <dbReference type="EMBL" id="TMV03815.1"/>
    </source>
</evidence>
<keyword evidence="5" id="KW-1185">Reference proteome</keyword>
<evidence type="ECO:0000256" key="2">
    <source>
        <dbReference type="PROSITE-ProRule" id="PRU00169"/>
    </source>
</evidence>
<dbReference type="SUPFAM" id="SSF52172">
    <property type="entry name" value="CheY-like"/>
    <property type="match status" value="1"/>
</dbReference>
<evidence type="ECO:0000259" key="3">
    <source>
        <dbReference type="PROSITE" id="PS50110"/>
    </source>
</evidence>
<dbReference type="SMART" id="SM00448">
    <property type="entry name" value="REC"/>
    <property type="match status" value="1"/>
</dbReference>
<dbReference type="InterPro" id="IPR050595">
    <property type="entry name" value="Bact_response_regulator"/>
</dbReference>
<dbReference type="PROSITE" id="PS50110">
    <property type="entry name" value="RESPONSE_REGULATORY"/>
    <property type="match status" value="1"/>
</dbReference>
<comment type="caution">
    <text evidence="4">The sequence shown here is derived from an EMBL/GenBank/DDBJ whole genome shotgun (WGS) entry which is preliminary data.</text>
</comment>
<dbReference type="InterPro" id="IPR011006">
    <property type="entry name" value="CheY-like_superfamily"/>
</dbReference>
<protein>
    <submittedName>
        <fullName evidence="4">Response regulator</fullName>
    </submittedName>
</protein>
<feature type="domain" description="Response regulatory" evidence="3">
    <location>
        <begin position="16"/>
        <end position="135"/>
    </location>
</feature>
<dbReference type="CDD" id="cd17574">
    <property type="entry name" value="REC_OmpR"/>
    <property type="match status" value="1"/>
</dbReference>
<proteinExistence type="predicted"/>
<reference evidence="4 5" key="1">
    <citation type="submission" date="2019-05" db="EMBL/GenBank/DDBJ databases">
        <title>Ruegeria sp. nov., isolated from tidal flat.</title>
        <authorList>
            <person name="Kim W."/>
        </authorList>
    </citation>
    <scope>NUCLEOTIDE SEQUENCE [LARGE SCALE GENOMIC DNA]</scope>
    <source>
        <strain evidence="4 5">CAU 1488</strain>
    </source>
</reference>
<dbReference type="PANTHER" id="PTHR44591">
    <property type="entry name" value="STRESS RESPONSE REGULATOR PROTEIN 1"/>
    <property type="match status" value="1"/>
</dbReference>
<gene>
    <name evidence="4" type="ORF">FGK63_19305</name>
</gene>
<name>A0ABY2WSZ0_9RHOB</name>
<keyword evidence="1 2" id="KW-0597">Phosphoprotein</keyword>
<evidence type="ECO:0000256" key="1">
    <source>
        <dbReference type="ARBA" id="ARBA00022553"/>
    </source>
</evidence>
<dbReference type="Gene3D" id="3.40.50.2300">
    <property type="match status" value="1"/>
</dbReference>
<dbReference type="Proteomes" id="UP001193035">
    <property type="component" value="Unassembled WGS sequence"/>
</dbReference>
<dbReference type="PANTHER" id="PTHR44591:SF3">
    <property type="entry name" value="RESPONSE REGULATORY DOMAIN-CONTAINING PROTEIN"/>
    <property type="match status" value="1"/>
</dbReference>
<dbReference type="Pfam" id="PF00072">
    <property type="entry name" value="Response_reg"/>
    <property type="match status" value="1"/>
</dbReference>
<organism evidence="4 5">
    <name type="scientific">Ruegeria sediminis</name>
    <dbReference type="NCBI Taxonomy" id="2583820"/>
    <lineage>
        <taxon>Bacteria</taxon>
        <taxon>Pseudomonadati</taxon>
        <taxon>Pseudomonadota</taxon>
        <taxon>Alphaproteobacteria</taxon>
        <taxon>Rhodobacterales</taxon>
        <taxon>Roseobacteraceae</taxon>
        <taxon>Ruegeria</taxon>
    </lineage>
</organism>
<dbReference type="InterPro" id="IPR001789">
    <property type="entry name" value="Sig_transdc_resp-reg_receiver"/>
</dbReference>
<accession>A0ABY2WSZ0</accession>